<dbReference type="InterPro" id="IPR017937">
    <property type="entry name" value="Thioredoxin_CS"/>
</dbReference>
<evidence type="ECO:0000256" key="7">
    <source>
        <dbReference type="SAM" id="SignalP"/>
    </source>
</evidence>
<keyword evidence="3" id="KW-0735">Signal-anchor</keyword>
<dbReference type="Proteomes" id="UP001596956">
    <property type="component" value="Unassembled WGS sequence"/>
</dbReference>
<evidence type="ECO:0000256" key="4">
    <source>
        <dbReference type="ARBA" id="ARBA00023157"/>
    </source>
</evidence>
<evidence type="ECO:0000313" key="10">
    <source>
        <dbReference type="Proteomes" id="UP001596956"/>
    </source>
</evidence>
<gene>
    <name evidence="9" type="ORF">ACFQZU_11060</name>
</gene>
<dbReference type="Gene3D" id="3.40.30.10">
    <property type="entry name" value="Glutaredoxin"/>
    <property type="match status" value="1"/>
</dbReference>
<keyword evidence="10" id="KW-1185">Reference proteome</keyword>
<sequence length="217" mass="22322">MPRKSRVRVLPAAAAAAALLAILTAGCAGQAASQASGSGGGDTQENRYVEGDGSSTAFEPGERDPAPEVSGETLDGESVSLADYRGEVLVLNFWASWCGPCRAEVPVLNEVYAENKEAGVEFLGVNIKDNATAAEAFEDNQGVEYPSLFDQPGRVPQAFRETVPPAAIPSTLVIDPQGRIAARVIGETDYNELSGLVKPVAAEAGGSGAGSETADPA</sequence>
<dbReference type="CDD" id="cd02966">
    <property type="entry name" value="TlpA_like_family"/>
    <property type="match status" value="1"/>
</dbReference>
<feature type="region of interest" description="Disordered" evidence="6">
    <location>
        <begin position="33"/>
        <end position="74"/>
    </location>
</feature>
<dbReference type="PROSITE" id="PS51318">
    <property type="entry name" value="TAT"/>
    <property type="match status" value="1"/>
</dbReference>
<comment type="caution">
    <text evidence="9">The sequence shown here is derived from an EMBL/GenBank/DDBJ whole genome shotgun (WGS) entry which is preliminary data.</text>
</comment>
<evidence type="ECO:0000259" key="8">
    <source>
        <dbReference type="PROSITE" id="PS51352"/>
    </source>
</evidence>
<dbReference type="Pfam" id="PF00578">
    <property type="entry name" value="AhpC-TSA"/>
    <property type="match status" value="1"/>
</dbReference>
<evidence type="ECO:0000256" key="5">
    <source>
        <dbReference type="ARBA" id="ARBA00023284"/>
    </source>
</evidence>
<evidence type="ECO:0000313" key="9">
    <source>
        <dbReference type="EMBL" id="MFD0801851.1"/>
    </source>
</evidence>
<dbReference type="InterPro" id="IPR006311">
    <property type="entry name" value="TAT_signal"/>
</dbReference>
<proteinExistence type="predicted"/>
<keyword evidence="5" id="KW-0676">Redox-active center</keyword>
<evidence type="ECO:0000256" key="1">
    <source>
        <dbReference type="ARBA" id="ARBA00004196"/>
    </source>
</evidence>
<comment type="subcellular location">
    <subcellularLocation>
        <location evidence="1">Cell envelope</location>
    </subcellularLocation>
</comment>
<name>A0ABW3BEU1_9ACTN</name>
<feature type="domain" description="Thioredoxin" evidence="8">
    <location>
        <begin position="60"/>
        <end position="202"/>
    </location>
</feature>
<accession>A0ABW3BEU1</accession>
<dbReference type="PANTHER" id="PTHR42852:SF6">
    <property type="entry name" value="THIOL:DISULFIDE INTERCHANGE PROTEIN DSBE"/>
    <property type="match status" value="1"/>
</dbReference>
<keyword evidence="2" id="KW-0201">Cytochrome c-type biogenesis</keyword>
<dbReference type="PROSITE" id="PS51352">
    <property type="entry name" value="THIOREDOXIN_2"/>
    <property type="match status" value="1"/>
</dbReference>
<feature type="signal peptide" evidence="7">
    <location>
        <begin position="1"/>
        <end position="27"/>
    </location>
</feature>
<dbReference type="PROSITE" id="PS00194">
    <property type="entry name" value="THIOREDOXIN_1"/>
    <property type="match status" value="1"/>
</dbReference>
<evidence type="ECO:0000256" key="2">
    <source>
        <dbReference type="ARBA" id="ARBA00022748"/>
    </source>
</evidence>
<evidence type="ECO:0000256" key="3">
    <source>
        <dbReference type="ARBA" id="ARBA00022968"/>
    </source>
</evidence>
<dbReference type="PROSITE" id="PS51257">
    <property type="entry name" value="PROKAR_LIPOPROTEIN"/>
    <property type="match status" value="1"/>
</dbReference>
<dbReference type="InterPro" id="IPR000866">
    <property type="entry name" value="AhpC/TSA"/>
</dbReference>
<dbReference type="PANTHER" id="PTHR42852">
    <property type="entry name" value="THIOL:DISULFIDE INTERCHANGE PROTEIN DSBE"/>
    <property type="match status" value="1"/>
</dbReference>
<organism evidence="9 10">
    <name type="scientific">Streptomonospora algeriensis</name>
    <dbReference type="NCBI Taxonomy" id="995084"/>
    <lineage>
        <taxon>Bacteria</taxon>
        <taxon>Bacillati</taxon>
        <taxon>Actinomycetota</taxon>
        <taxon>Actinomycetes</taxon>
        <taxon>Streptosporangiales</taxon>
        <taxon>Nocardiopsidaceae</taxon>
        <taxon>Streptomonospora</taxon>
    </lineage>
</organism>
<dbReference type="EMBL" id="JBHTHR010000312">
    <property type="protein sequence ID" value="MFD0801851.1"/>
    <property type="molecule type" value="Genomic_DNA"/>
</dbReference>
<dbReference type="SUPFAM" id="SSF52833">
    <property type="entry name" value="Thioredoxin-like"/>
    <property type="match status" value="1"/>
</dbReference>
<keyword evidence="7" id="KW-0732">Signal</keyword>
<reference evidence="10" key="1">
    <citation type="journal article" date="2019" name="Int. J. Syst. Evol. Microbiol.">
        <title>The Global Catalogue of Microorganisms (GCM) 10K type strain sequencing project: providing services to taxonomists for standard genome sequencing and annotation.</title>
        <authorList>
            <consortium name="The Broad Institute Genomics Platform"/>
            <consortium name="The Broad Institute Genome Sequencing Center for Infectious Disease"/>
            <person name="Wu L."/>
            <person name="Ma J."/>
        </authorList>
    </citation>
    <scope>NUCLEOTIDE SEQUENCE [LARGE SCALE GENOMIC DNA]</scope>
    <source>
        <strain evidence="10">CCUG 63369</strain>
    </source>
</reference>
<keyword evidence="3" id="KW-0812">Transmembrane</keyword>
<keyword evidence="4" id="KW-1015">Disulfide bond</keyword>
<dbReference type="InterPro" id="IPR050553">
    <property type="entry name" value="Thioredoxin_ResA/DsbE_sf"/>
</dbReference>
<feature type="chain" id="PRO_5046125601" evidence="7">
    <location>
        <begin position="28"/>
        <end position="217"/>
    </location>
</feature>
<protein>
    <submittedName>
        <fullName evidence="9">TlpA family protein disulfide reductase</fullName>
    </submittedName>
</protein>
<dbReference type="InterPro" id="IPR013766">
    <property type="entry name" value="Thioredoxin_domain"/>
</dbReference>
<dbReference type="InterPro" id="IPR036249">
    <property type="entry name" value="Thioredoxin-like_sf"/>
</dbReference>
<evidence type="ECO:0000256" key="6">
    <source>
        <dbReference type="SAM" id="MobiDB-lite"/>
    </source>
</evidence>